<comment type="caution">
    <text evidence="9">The sequence shown here is derived from an EMBL/GenBank/DDBJ whole genome shotgun (WGS) entry which is preliminary data.</text>
</comment>
<dbReference type="GO" id="GO:0005886">
    <property type="term" value="C:plasma membrane"/>
    <property type="evidence" value="ECO:0007669"/>
    <property type="project" value="UniProtKB-SubCell"/>
</dbReference>
<comment type="subcellular location">
    <subcellularLocation>
        <location evidence="8">Cell membrane</location>
        <topology evidence="8">Multi-pass membrane protein</topology>
    </subcellularLocation>
</comment>
<dbReference type="Pfam" id="PF02659">
    <property type="entry name" value="Mntp"/>
    <property type="match status" value="1"/>
</dbReference>
<dbReference type="HAMAP" id="MF_01521">
    <property type="entry name" value="MntP_pump"/>
    <property type="match status" value="1"/>
</dbReference>
<protein>
    <recommendedName>
        <fullName evidence="8">Putative manganese efflux pump MntP</fullName>
    </recommendedName>
</protein>
<gene>
    <name evidence="8" type="primary">mntP</name>
    <name evidence="9" type="ORF">IAA54_06400</name>
</gene>
<dbReference type="PANTHER" id="PTHR35529">
    <property type="entry name" value="MANGANESE EFFLUX PUMP MNTP-RELATED"/>
    <property type="match status" value="1"/>
</dbReference>
<feature type="transmembrane region" description="Helical" evidence="8">
    <location>
        <begin position="39"/>
        <end position="58"/>
    </location>
</feature>
<evidence type="ECO:0000256" key="2">
    <source>
        <dbReference type="ARBA" id="ARBA00022475"/>
    </source>
</evidence>
<evidence type="ECO:0000313" key="9">
    <source>
        <dbReference type="EMBL" id="HIR57280.1"/>
    </source>
</evidence>
<keyword evidence="5 8" id="KW-0406">Ion transport</keyword>
<reference evidence="9" key="2">
    <citation type="journal article" date="2021" name="PeerJ">
        <title>Extensive microbial diversity within the chicken gut microbiome revealed by metagenomics and culture.</title>
        <authorList>
            <person name="Gilroy R."/>
            <person name="Ravi A."/>
            <person name="Getino M."/>
            <person name="Pursley I."/>
            <person name="Horton D.L."/>
            <person name="Alikhan N.F."/>
            <person name="Baker D."/>
            <person name="Gharbi K."/>
            <person name="Hall N."/>
            <person name="Watson M."/>
            <person name="Adriaenssens E.M."/>
            <person name="Foster-Nyarko E."/>
            <person name="Jarju S."/>
            <person name="Secka A."/>
            <person name="Antonio M."/>
            <person name="Oren A."/>
            <person name="Chaudhuri R.R."/>
            <person name="La Ragione R."/>
            <person name="Hildebrand F."/>
            <person name="Pallen M.J."/>
        </authorList>
    </citation>
    <scope>NUCLEOTIDE SEQUENCE</scope>
    <source>
        <strain evidence="9">ChiSjej1B19-7085</strain>
    </source>
</reference>
<comment type="function">
    <text evidence="8">Probably functions as a manganese efflux pump.</text>
</comment>
<keyword evidence="4 8" id="KW-1133">Transmembrane helix</keyword>
<sequence length="193" mass="20304">MDYISLIGIAAGLSMDAFAVSITNGAVTKKVSAWLAFKVGLAFGLFQAFMPFIGWLIGTVGAEFISSIDHWIALILLGYLGIQMIVESRKKDDDGDCEQTDIPLRRLLSLAVATSIDALATGVILPSAVGASTVGLMLLSVGTIGVITFCFSFAGVYIGKKFGSLLSSKAEIVGGIVLVAIGVRIFADHMFFS</sequence>
<accession>A0A9D1J1J8</accession>
<keyword evidence="7 8" id="KW-0464">Manganese</keyword>
<keyword evidence="3 8" id="KW-0812">Transmembrane</keyword>
<feature type="transmembrane region" description="Helical" evidence="8">
    <location>
        <begin position="70"/>
        <end position="86"/>
    </location>
</feature>
<evidence type="ECO:0000256" key="1">
    <source>
        <dbReference type="ARBA" id="ARBA00022448"/>
    </source>
</evidence>
<evidence type="ECO:0000313" key="10">
    <source>
        <dbReference type="Proteomes" id="UP000886785"/>
    </source>
</evidence>
<evidence type="ECO:0000256" key="6">
    <source>
        <dbReference type="ARBA" id="ARBA00023136"/>
    </source>
</evidence>
<dbReference type="Proteomes" id="UP000886785">
    <property type="component" value="Unassembled WGS sequence"/>
</dbReference>
<evidence type="ECO:0000256" key="8">
    <source>
        <dbReference type="HAMAP-Rule" id="MF_01521"/>
    </source>
</evidence>
<dbReference type="EMBL" id="DVHF01000075">
    <property type="protein sequence ID" value="HIR57280.1"/>
    <property type="molecule type" value="Genomic_DNA"/>
</dbReference>
<dbReference type="PANTHER" id="PTHR35529:SF1">
    <property type="entry name" value="MANGANESE EFFLUX PUMP MNTP-RELATED"/>
    <property type="match status" value="1"/>
</dbReference>
<evidence type="ECO:0000256" key="5">
    <source>
        <dbReference type="ARBA" id="ARBA00023065"/>
    </source>
</evidence>
<evidence type="ECO:0000256" key="7">
    <source>
        <dbReference type="ARBA" id="ARBA00023211"/>
    </source>
</evidence>
<evidence type="ECO:0000256" key="3">
    <source>
        <dbReference type="ARBA" id="ARBA00022692"/>
    </source>
</evidence>
<keyword evidence="1 8" id="KW-0813">Transport</keyword>
<dbReference type="InterPro" id="IPR003810">
    <property type="entry name" value="Mntp/YtaF"/>
</dbReference>
<dbReference type="AlphaFoldDB" id="A0A9D1J1J8"/>
<evidence type="ECO:0000256" key="4">
    <source>
        <dbReference type="ARBA" id="ARBA00022989"/>
    </source>
</evidence>
<dbReference type="GO" id="GO:0005384">
    <property type="term" value="F:manganese ion transmembrane transporter activity"/>
    <property type="evidence" value="ECO:0007669"/>
    <property type="project" value="UniProtKB-UniRule"/>
</dbReference>
<feature type="transmembrane region" description="Helical" evidence="8">
    <location>
        <begin position="135"/>
        <end position="158"/>
    </location>
</feature>
<proteinExistence type="inferred from homology"/>
<feature type="transmembrane region" description="Helical" evidence="8">
    <location>
        <begin position="107"/>
        <end position="129"/>
    </location>
</feature>
<reference evidence="9" key="1">
    <citation type="submission" date="2020-10" db="EMBL/GenBank/DDBJ databases">
        <authorList>
            <person name="Gilroy R."/>
        </authorList>
    </citation>
    <scope>NUCLEOTIDE SEQUENCE</scope>
    <source>
        <strain evidence="9">ChiSjej1B19-7085</strain>
    </source>
</reference>
<dbReference type="InterPro" id="IPR022929">
    <property type="entry name" value="Put_MntP"/>
</dbReference>
<keyword evidence="2 8" id="KW-1003">Cell membrane</keyword>
<feature type="transmembrane region" description="Helical" evidence="8">
    <location>
        <begin position="6"/>
        <end position="27"/>
    </location>
</feature>
<name>A0A9D1J1J8_9FIRM</name>
<keyword evidence="6 8" id="KW-0472">Membrane</keyword>
<feature type="transmembrane region" description="Helical" evidence="8">
    <location>
        <begin position="170"/>
        <end position="187"/>
    </location>
</feature>
<organism evidence="9 10">
    <name type="scientific">Candidatus Gallacutalibacter pullicola</name>
    <dbReference type="NCBI Taxonomy" id="2840830"/>
    <lineage>
        <taxon>Bacteria</taxon>
        <taxon>Bacillati</taxon>
        <taxon>Bacillota</taxon>
        <taxon>Clostridia</taxon>
        <taxon>Eubacteriales</taxon>
        <taxon>Candidatus Gallacutalibacter</taxon>
    </lineage>
</organism>
<comment type="similarity">
    <text evidence="8">Belongs to the MntP (TC 9.B.29) family.</text>
</comment>